<keyword evidence="2" id="KW-1185">Reference proteome</keyword>
<comment type="caution">
    <text evidence="1">The sequence shown here is derived from an EMBL/GenBank/DDBJ whole genome shotgun (WGS) entry which is preliminary data.</text>
</comment>
<gene>
    <name evidence="1" type="ORF">DERP_008229</name>
</gene>
<evidence type="ECO:0000313" key="1">
    <source>
        <dbReference type="EMBL" id="KAH9417976.1"/>
    </source>
</evidence>
<accession>A0ABQ8J5Z6</accession>
<organism evidence="1 2">
    <name type="scientific">Dermatophagoides pteronyssinus</name>
    <name type="common">European house dust mite</name>
    <dbReference type="NCBI Taxonomy" id="6956"/>
    <lineage>
        <taxon>Eukaryota</taxon>
        <taxon>Metazoa</taxon>
        <taxon>Ecdysozoa</taxon>
        <taxon>Arthropoda</taxon>
        <taxon>Chelicerata</taxon>
        <taxon>Arachnida</taxon>
        <taxon>Acari</taxon>
        <taxon>Acariformes</taxon>
        <taxon>Sarcoptiformes</taxon>
        <taxon>Astigmata</taxon>
        <taxon>Psoroptidia</taxon>
        <taxon>Analgoidea</taxon>
        <taxon>Pyroglyphidae</taxon>
        <taxon>Dermatophagoidinae</taxon>
        <taxon>Dermatophagoides</taxon>
    </lineage>
</organism>
<protein>
    <submittedName>
        <fullName evidence="1">Uncharacterized protein</fullName>
    </submittedName>
</protein>
<reference evidence="1 2" key="1">
    <citation type="journal article" date="2018" name="J. Allergy Clin. Immunol.">
        <title>High-quality assembly of Dermatophagoides pteronyssinus genome and transcriptome reveals a wide range of novel allergens.</title>
        <authorList>
            <person name="Liu X.Y."/>
            <person name="Yang K.Y."/>
            <person name="Wang M.Q."/>
            <person name="Kwok J.S."/>
            <person name="Zeng X."/>
            <person name="Yang Z."/>
            <person name="Xiao X.J."/>
            <person name="Lau C.P."/>
            <person name="Li Y."/>
            <person name="Huang Z.M."/>
            <person name="Ba J.G."/>
            <person name="Yim A.K."/>
            <person name="Ouyang C.Y."/>
            <person name="Ngai S.M."/>
            <person name="Chan T.F."/>
            <person name="Leung E.L."/>
            <person name="Liu L."/>
            <person name="Liu Z.G."/>
            <person name="Tsui S.K."/>
        </authorList>
    </citation>
    <scope>NUCLEOTIDE SEQUENCE [LARGE SCALE GENOMIC DNA]</scope>
    <source>
        <strain evidence="1">Derp</strain>
    </source>
</reference>
<name>A0ABQ8J5Z6_DERPT</name>
<sequence length="159" mass="18611">MHIQNVDPYDARMVHDPIMAEDSREELRRKLLDKSIFYITNFTLEKRKNLINKRKKSIEPKLFGFEINNERKFETNENAIIILDGIQIPMFIKDRLKKYNASEISSAKLIDSVPSNKPLGIFPAASKTVEYLSTEGEKRNKNEIKSETECECRINRTFK</sequence>
<reference evidence="1 2" key="2">
    <citation type="journal article" date="2022" name="Mol. Biol. Evol.">
        <title>Comparative Genomics Reveals Insights into the Divergent Evolution of Astigmatic Mites and Household Pest Adaptations.</title>
        <authorList>
            <person name="Xiong Q."/>
            <person name="Wan A.T."/>
            <person name="Liu X."/>
            <person name="Fung C.S."/>
            <person name="Xiao X."/>
            <person name="Malainual N."/>
            <person name="Hou J."/>
            <person name="Wang L."/>
            <person name="Wang M."/>
            <person name="Yang K.Y."/>
            <person name="Cui Y."/>
            <person name="Leung E.L."/>
            <person name="Nong W."/>
            <person name="Shin S.K."/>
            <person name="Au S.W."/>
            <person name="Jeong K.Y."/>
            <person name="Chew F.T."/>
            <person name="Hui J.H."/>
            <person name="Leung T.F."/>
            <person name="Tungtrongchitr A."/>
            <person name="Zhong N."/>
            <person name="Liu Z."/>
            <person name="Tsui S.K."/>
        </authorList>
    </citation>
    <scope>NUCLEOTIDE SEQUENCE [LARGE SCALE GENOMIC DNA]</scope>
    <source>
        <strain evidence="1">Derp</strain>
    </source>
</reference>
<dbReference type="Proteomes" id="UP000887458">
    <property type="component" value="Unassembled WGS sequence"/>
</dbReference>
<evidence type="ECO:0000313" key="2">
    <source>
        <dbReference type="Proteomes" id="UP000887458"/>
    </source>
</evidence>
<proteinExistence type="predicted"/>
<dbReference type="EMBL" id="NJHN03000067">
    <property type="protein sequence ID" value="KAH9417976.1"/>
    <property type="molecule type" value="Genomic_DNA"/>
</dbReference>